<accession>A0A0R2P010</accession>
<dbReference type="Pfam" id="PF02367">
    <property type="entry name" value="TsaE"/>
    <property type="match status" value="1"/>
</dbReference>
<reference evidence="12 13" key="1">
    <citation type="submission" date="2015-10" db="EMBL/GenBank/DDBJ databases">
        <title>Metagenome-Assembled Genomes uncover a global brackish microbiome.</title>
        <authorList>
            <person name="Hugerth L.W."/>
            <person name="Larsson J."/>
            <person name="Alneberg J."/>
            <person name="Lindh M.V."/>
            <person name="Legrand C."/>
            <person name="Pinhassi J."/>
            <person name="Andersson A.F."/>
        </authorList>
    </citation>
    <scope>NUCLEOTIDE SEQUENCE [LARGE SCALE GENOMIC DNA]</scope>
    <source>
        <strain evidence="12">BACL2 MAG-121220-bin52</strain>
    </source>
</reference>
<dbReference type="Proteomes" id="UP000054017">
    <property type="component" value="Unassembled WGS sequence"/>
</dbReference>
<keyword evidence="4" id="KW-0963">Cytoplasm</keyword>
<dbReference type="PANTHER" id="PTHR33540:SF2">
    <property type="entry name" value="TRNA THREONYLCARBAMOYLADENOSINE BIOSYNTHESIS PROTEIN TSAE"/>
    <property type="match status" value="1"/>
</dbReference>
<evidence type="ECO:0000256" key="7">
    <source>
        <dbReference type="ARBA" id="ARBA00022741"/>
    </source>
</evidence>
<dbReference type="GO" id="GO:0046872">
    <property type="term" value="F:metal ion binding"/>
    <property type="evidence" value="ECO:0007669"/>
    <property type="project" value="UniProtKB-KW"/>
</dbReference>
<dbReference type="AlphaFoldDB" id="A0A0R2P010"/>
<dbReference type="Gene3D" id="3.40.50.300">
    <property type="entry name" value="P-loop containing nucleotide triphosphate hydrolases"/>
    <property type="match status" value="1"/>
</dbReference>
<comment type="function">
    <text evidence="10">Required for the formation of a threonylcarbamoyl group on adenosine at position 37 (t(6)A37) in tRNAs that read codons beginning with adenine. Is involved in the transfer of the threonylcarbamoyl moiety of threonylcarbamoyl-AMP (TC-AMP) to the N6 group of A37, together with TsaD and TsaB. TsaE seems to play an indirect role in the t(6)A biosynthesis pathway, possibly in regulating the core enzymatic function of TsaD.</text>
</comment>
<dbReference type="SUPFAM" id="SSF52540">
    <property type="entry name" value="P-loop containing nucleoside triphosphate hydrolases"/>
    <property type="match status" value="1"/>
</dbReference>
<dbReference type="InterPro" id="IPR003442">
    <property type="entry name" value="T6A_TsaE"/>
</dbReference>
<keyword evidence="9" id="KW-0460">Magnesium</keyword>
<evidence type="ECO:0000256" key="6">
    <source>
        <dbReference type="ARBA" id="ARBA00022723"/>
    </source>
</evidence>
<evidence type="ECO:0000256" key="10">
    <source>
        <dbReference type="ARBA" id="ARBA00024908"/>
    </source>
</evidence>
<comment type="caution">
    <text evidence="12">The sequence shown here is derived from an EMBL/GenBank/DDBJ whole genome shotgun (WGS) entry which is preliminary data.</text>
</comment>
<evidence type="ECO:0000256" key="11">
    <source>
        <dbReference type="ARBA" id="ARBA00032441"/>
    </source>
</evidence>
<comment type="similarity">
    <text evidence="2">Belongs to the TsaE family.</text>
</comment>
<evidence type="ECO:0000256" key="8">
    <source>
        <dbReference type="ARBA" id="ARBA00022840"/>
    </source>
</evidence>
<evidence type="ECO:0000256" key="1">
    <source>
        <dbReference type="ARBA" id="ARBA00004496"/>
    </source>
</evidence>
<evidence type="ECO:0000313" key="12">
    <source>
        <dbReference type="EMBL" id="KRO31497.1"/>
    </source>
</evidence>
<keyword evidence="8" id="KW-0067">ATP-binding</keyword>
<dbReference type="GO" id="GO:0005524">
    <property type="term" value="F:ATP binding"/>
    <property type="evidence" value="ECO:0007669"/>
    <property type="project" value="UniProtKB-KW"/>
</dbReference>
<dbReference type="GO" id="GO:0005737">
    <property type="term" value="C:cytoplasm"/>
    <property type="evidence" value="ECO:0007669"/>
    <property type="project" value="UniProtKB-SubCell"/>
</dbReference>
<dbReference type="EMBL" id="LIAX01000302">
    <property type="protein sequence ID" value="KRO31497.1"/>
    <property type="molecule type" value="Genomic_DNA"/>
</dbReference>
<evidence type="ECO:0000256" key="4">
    <source>
        <dbReference type="ARBA" id="ARBA00022490"/>
    </source>
</evidence>
<keyword evidence="7" id="KW-0547">Nucleotide-binding</keyword>
<dbReference type="PANTHER" id="PTHR33540">
    <property type="entry name" value="TRNA THREONYLCARBAMOYLADENOSINE BIOSYNTHESIS PROTEIN TSAE"/>
    <property type="match status" value="1"/>
</dbReference>
<name>A0A0R2P010_9ACTN</name>
<dbReference type="NCBIfam" id="TIGR00150">
    <property type="entry name" value="T6A_YjeE"/>
    <property type="match status" value="1"/>
</dbReference>
<evidence type="ECO:0000256" key="9">
    <source>
        <dbReference type="ARBA" id="ARBA00022842"/>
    </source>
</evidence>
<organism evidence="12 13">
    <name type="scientific">Actinobacteria bacterium BACL2 MAG-121220-bin52</name>
    <dbReference type="NCBI Taxonomy" id="1655573"/>
    <lineage>
        <taxon>Bacteria</taxon>
        <taxon>Bacillati</taxon>
        <taxon>Actinomycetota</taxon>
        <taxon>Actinomycetes</taxon>
        <taxon>Actinomycetes incertae sedis</taxon>
        <taxon>ac1 cluster</taxon>
    </lineage>
</organism>
<protein>
    <recommendedName>
        <fullName evidence="3">tRNA threonylcarbamoyladenosine biosynthesis protein TsaE</fullName>
    </recommendedName>
    <alternativeName>
        <fullName evidence="11">t(6)A37 threonylcarbamoyladenosine biosynthesis protein TsaE</fullName>
    </alternativeName>
</protein>
<keyword evidence="6" id="KW-0479">Metal-binding</keyword>
<gene>
    <name evidence="12" type="ORF">ABR65_02300</name>
</gene>
<evidence type="ECO:0000313" key="13">
    <source>
        <dbReference type="Proteomes" id="UP000054017"/>
    </source>
</evidence>
<dbReference type="InterPro" id="IPR027417">
    <property type="entry name" value="P-loop_NTPase"/>
</dbReference>
<evidence type="ECO:0000256" key="2">
    <source>
        <dbReference type="ARBA" id="ARBA00007599"/>
    </source>
</evidence>
<evidence type="ECO:0000256" key="5">
    <source>
        <dbReference type="ARBA" id="ARBA00022694"/>
    </source>
</evidence>
<keyword evidence="5" id="KW-0819">tRNA processing</keyword>
<evidence type="ECO:0000256" key="3">
    <source>
        <dbReference type="ARBA" id="ARBA00019010"/>
    </source>
</evidence>
<comment type="subcellular location">
    <subcellularLocation>
        <location evidence="1">Cytoplasm</location>
    </subcellularLocation>
</comment>
<dbReference type="GO" id="GO:0002949">
    <property type="term" value="P:tRNA threonylcarbamoyladenosine modification"/>
    <property type="evidence" value="ECO:0007669"/>
    <property type="project" value="InterPro"/>
</dbReference>
<sequence length="147" mass="15667">MLIQSPEQMRELGISLSKQLRAGDVLVLKGDLGAGKTALASGIGMGLGIEGVSSPTFIISRVHKAKVPLIHIDAYRLLLSGAKGFEFDDLDIATSKDHAITVIEWGDSLVNRLSDEYLVIDIAFGAGENERKLSATGIGSRWAGFSL</sequence>
<proteinExistence type="inferred from homology"/>